<accession>A0A0N4ZSU1</accession>
<organism evidence="1 2">
    <name type="scientific">Parastrongyloides trichosuri</name>
    <name type="common">Possum-specific nematode worm</name>
    <dbReference type="NCBI Taxonomy" id="131310"/>
    <lineage>
        <taxon>Eukaryota</taxon>
        <taxon>Metazoa</taxon>
        <taxon>Ecdysozoa</taxon>
        <taxon>Nematoda</taxon>
        <taxon>Chromadorea</taxon>
        <taxon>Rhabditida</taxon>
        <taxon>Tylenchina</taxon>
        <taxon>Panagrolaimomorpha</taxon>
        <taxon>Strongyloidoidea</taxon>
        <taxon>Strongyloididae</taxon>
        <taxon>Parastrongyloides</taxon>
    </lineage>
</organism>
<evidence type="ECO:0000313" key="1">
    <source>
        <dbReference type="Proteomes" id="UP000038045"/>
    </source>
</evidence>
<evidence type="ECO:0000313" key="2">
    <source>
        <dbReference type="WBParaSite" id="PTRK_0001157300.1"/>
    </source>
</evidence>
<protein>
    <submittedName>
        <fullName evidence="2">MIF4G domain-containing protein</fullName>
    </submittedName>
</protein>
<dbReference type="Proteomes" id="UP000038045">
    <property type="component" value="Unplaced"/>
</dbReference>
<dbReference type="WBParaSite" id="PTRK_0001157300.1">
    <property type="protein sequence ID" value="PTRK_0001157300.1"/>
    <property type="gene ID" value="PTRK_0001157300"/>
</dbReference>
<reference evidence="2" key="1">
    <citation type="submission" date="2017-02" db="UniProtKB">
        <authorList>
            <consortium name="WormBaseParasite"/>
        </authorList>
    </citation>
    <scope>IDENTIFICATION</scope>
</reference>
<proteinExistence type="predicted"/>
<dbReference type="AlphaFoldDB" id="A0A0N4ZSU1"/>
<sequence length="270" mass="31749">MDLNIIYLKKYSSSRKVPLCHYREIILNVVLHYCKREDVKKIITARYERDILKSISSILSYIILLSTTATIFEVQANCLVINNVMSNHHKEIPKKIDDELIQTVGEVMTKDNIFKICKLINDELDEFIKDSTATTVCSLKIFIKLLDDALKHILRPNFYEEIQKMLQDVKKESIYIDFNFRNLMKFTIRRFGEWCNIGIVKSCAQDLLPIVVTLCFDNDKIISPMLDAKVLHCIEELRTIHDKKNYNKKIQIAFKPLYEHSIVFLENYTF</sequence>
<keyword evidence="1" id="KW-1185">Reference proteome</keyword>
<name>A0A0N4ZSU1_PARTI</name>